<dbReference type="GO" id="GO:0016020">
    <property type="term" value="C:membrane"/>
    <property type="evidence" value="ECO:0007669"/>
    <property type="project" value="InterPro"/>
</dbReference>
<sequence length="133" mass="14826">MLSLTVFMTLVAEQLPQVSDAIPLLEFSSCFHCVAATYFNCIMFMVASSVVLTVVVLNYHHRSPTTHTMPDWVSSSDHRWAGGADCFTSVAPMAIENAAAAQENYQKNHRLEQQDERVGLERKVFQISIGKCT</sequence>
<feature type="chain" id="PRO_5025652951" description="Neurotransmitter-gated ion-channel transmembrane domain-containing protein" evidence="2">
    <location>
        <begin position="22"/>
        <end position="133"/>
    </location>
</feature>
<proteinExistence type="predicted"/>
<accession>A0A6A0H9Y9</accession>
<gene>
    <name evidence="4" type="ORF">HAZT_HAZT006668</name>
</gene>
<evidence type="ECO:0000313" key="4">
    <source>
        <dbReference type="EMBL" id="KAA0202031.1"/>
    </source>
</evidence>
<feature type="transmembrane region" description="Helical" evidence="1">
    <location>
        <begin position="37"/>
        <end position="59"/>
    </location>
</feature>
<dbReference type="SUPFAM" id="SSF90112">
    <property type="entry name" value="Neurotransmitter-gated ion-channel transmembrane pore"/>
    <property type="match status" value="1"/>
</dbReference>
<dbReference type="Gene3D" id="1.20.58.390">
    <property type="entry name" value="Neurotransmitter-gated ion-channel transmembrane domain"/>
    <property type="match status" value="1"/>
</dbReference>
<name>A0A6A0H9Y9_HYAAZ</name>
<dbReference type="InterPro" id="IPR038050">
    <property type="entry name" value="Neuro_actylchol_rec"/>
</dbReference>
<dbReference type="AlphaFoldDB" id="A0A6A0H9Y9"/>
<feature type="domain" description="Neurotransmitter-gated ion-channel transmembrane" evidence="3">
    <location>
        <begin position="2"/>
        <end position="116"/>
    </location>
</feature>
<reference evidence="4" key="3">
    <citation type="submission" date="2019-06" db="EMBL/GenBank/DDBJ databases">
        <authorList>
            <person name="Poynton C."/>
            <person name="Hasenbein S."/>
            <person name="Benoit J.B."/>
            <person name="Sepulveda M.S."/>
            <person name="Poelchau M.F."/>
            <person name="Murali S.C."/>
            <person name="Chen S."/>
            <person name="Glastad K.M."/>
            <person name="Werren J.H."/>
            <person name="Vineis J.H."/>
            <person name="Bowen J.L."/>
            <person name="Friedrich M."/>
            <person name="Jones J."/>
            <person name="Robertson H.M."/>
            <person name="Feyereisen R."/>
            <person name="Mechler-Hickson A."/>
            <person name="Mathers N."/>
            <person name="Lee C.E."/>
            <person name="Colbourne J.K."/>
            <person name="Biales A."/>
            <person name="Johnston J.S."/>
            <person name="Wellborn G.A."/>
            <person name="Rosendale A.J."/>
            <person name="Cridge A.G."/>
            <person name="Munoz-Torres M.C."/>
            <person name="Bain P.A."/>
            <person name="Manny A.R."/>
            <person name="Major K.M."/>
            <person name="Lambert F.N."/>
            <person name="Vulpe C.D."/>
            <person name="Tuck P."/>
            <person name="Blalock B.J."/>
            <person name="Lin Y.-Y."/>
            <person name="Smith M.E."/>
            <person name="Ochoa-Acuna H."/>
            <person name="Chen M.-J.M."/>
            <person name="Childers C.P."/>
            <person name="Qu J."/>
            <person name="Dugan S."/>
            <person name="Lee S.L."/>
            <person name="Chao H."/>
            <person name="Dinh H."/>
            <person name="Han Y."/>
            <person name="Doddapaneni H."/>
            <person name="Worley K.C."/>
            <person name="Muzny D.M."/>
            <person name="Gibbs R.A."/>
            <person name="Richards S."/>
        </authorList>
    </citation>
    <scope>NUCLEOTIDE SEQUENCE</scope>
    <source>
        <strain evidence="4">HAZT.00-mixed</strain>
        <tissue evidence="4">Whole organism</tissue>
    </source>
</reference>
<keyword evidence="1" id="KW-0812">Transmembrane</keyword>
<feature type="signal peptide" evidence="2">
    <location>
        <begin position="1"/>
        <end position="21"/>
    </location>
</feature>
<reference evidence="4" key="2">
    <citation type="journal article" date="2018" name="Environ. Sci. Technol.">
        <title>The Toxicogenome of Hyalella azteca: A Model for Sediment Ecotoxicology and Evolutionary Toxicology.</title>
        <authorList>
            <person name="Poynton H.C."/>
            <person name="Hasenbein S."/>
            <person name="Benoit J.B."/>
            <person name="Sepulveda M.S."/>
            <person name="Poelchau M.F."/>
            <person name="Hughes D.S.T."/>
            <person name="Murali S.C."/>
            <person name="Chen S."/>
            <person name="Glastad K.M."/>
            <person name="Goodisman M.A.D."/>
            <person name="Werren J.H."/>
            <person name="Vineis J.H."/>
            <person name="Bowen J.L."/>
            <person name="Friedrich M."/>
            <person name="Jones J."/>
            <person name="Robertson H.M."/>
            <person name="Feyereisen R."/>
            <person name="Mechler-Hickson A."/>
            <person name="Mathers N."/>
            <person name="Lee C.E."/>
            <person name="Colbourne J.K."/>
            <person name="Biales A."/>
            <person name="Johnston J.S."/>
            <person name="Wellborn G.A."/>
            <person name="Rosendale A.J."/>
            <person name="Cridge A.G."/>
            <person name="Munoz-Torres M.C."/>
            <person name="Bain P.A."/>
            <person name="Manny A.R."/>
            <person name="Major K.M."/>
            <person name="Lambert F.N."/>
            <person name="Vulpe C.D."/>
            <person name="Tuck P."/>
            <person name="Blalock B.J."/>
            <person name="Lin Y.Y."/>
            <person name="Smith M.E."/>
            <person name="Ochoa-Acuna H."/>
            <person name="Chen M.M."/>
            <person name="Childers C.P."/>
            <person name="Qu J."/>
            <person name="Dugan S."/>
            <person name="Lee S.L."/>
            <person name="Chao H."/>
            <person name="Dinh H."/>
            <person name="Han Y."/>
            <person name="Doddapaneni H."/>
            <person name="Worley K.C."/>
            <person name="Muzny D.M."/>
            <person name="Gibbs R.A."/>
            <person name="Richards S."/>
        </authorList>
    </citation>
    <scope>NUCLEOTIDE SEQUENCE</scope>
    <source>
        <strain evidence="4">HAZT.00-mixed</strain>
        <tissue evidence="4">Whole organism</tissue>
    </source>
</reference>
<dbReference type="Proteomes" id="UP000711488">
    <property type="component" value="Unassembled WGS sequence"/>
</dbReference>
<evidence type="ECO:0000256" key="1">
    <source>
        <dbReference type="SAM" id="Phobius"/>
    </source>
</evidence>
<dbReference type="InterPro" id="IPR006029">
    <property type="entry name" value="Neurotrans-gated_channel_TM"/>
</dbReference>
<evidence type="ECO:0000256" key="2">
    <source>
        <dbReference type="SAM" id="SignalP"/>
    </source>
</evidence>
<organism evidence="4">
    <name type="scientific">Hyalella azteca</name>
    <name type="common">Amphipod</name>
    <dbReference type="NCBI Taxonomy" id="294128"/>
    <lineage>
        <taxon>Eukaryota</taxon>
        <taxon>Metazoa</taxon>
        <taxon>Ecdysozoa</taxon>
        <taxon>Arthropoda</taxon>
        <taxon>Crustacea</taxon>
        <taxon>Multicrustacea</taxon>
        <taxon>Malacostraca</taxon>
        <taxon>Eumalacostraca</taxon>
        <taxon>Peracarida</taxon>
        <taxon>Amphipoda</taxon>
        <taxon>Senticaudata</taxon>
        <taxon>Talitrida</taxon>
        <taxon>Talitroidea</taxon>
        <taxon>Hyalellidae</taxon>
        <taxon>Hyalella</taxon>
    </lineage>
</organism>
<keyword evidence="1" id="KW-1133">Transmembrane helix</keyword>
<dbReference type="EMBL" id="JQDR03004437">
    <property type="protein sequence ID" value="KAA0202031.1"/>
    <property type="molecule type" value="Genomic_DNA"/>
</dbReference>
<dbReference type="Pfam" id="PF02932">
    <property type="entry name" value="Neur_chan_memb"/>
    <property type="match status" value="1"/>
</dbReference>
<dbReference type="InterPro" id="IPR036719">
    <property type="entry name" value="Neuro-gated_channel_TM_sf"/>
</dbReference>
<keyword evidence="1" id="KW-0472">Membrane</keyword>
<reference evidence="4" key="1">
    <citation type="submission" date="2014-08" db="EMBL/GenBank/DDBJ databases">
        <authorList>
            <person name="Murali S."/>
            <person name="Richards S."/>
            <person name="Bandaranaike D."/>
            <person name="Bellair M."/>
            <person name="Blankenburg K."/>
            <person name="Chao H."/>
            <person name="Dinh H."/>
            <person name="Doddapaneni H."/>
            <person name="Dugan-Rocha S."/>
            <person name="Elkadiri S."/>
            <person name="Gnanaolivu R."/>
            <person name="Hughes D."/>
            <person name="Lee S."/>
            <person name="Li M."/>
            <person name="Ming W."/>
            <person name="Munidasa M."/>
            <person name="Muniz J."/>
            <person name="Nguyen L."/>
            <person name="Osuji N."/>
            <person name="Pu L.-L."/>
            <person name="Puazo M."/>
            <person name="Skinner E."/>
            <person name="Qu C."/>
            <person name="Quiroz J."/>
            <person name="Raj R."/>
            <person name="Weissenberger G."/>
            <person name="Xin Y."/>
            <person name="Zou X."/>
            <person name="Han Y."/>
            <person name="Worley K."/>
            <person name="Muzny D."/>
            <person name="Gibbs R."/>
        </authorList>
    </citation>
    <scope>NUCLEOTIDE SEQUENCE</scope>
    <source>
        <strain evidence="4">HAZT.00-mixed</strain>
        <tissue evidence="4">Whole organism</tissue>
    </source>
</reference>
<comment type="caution">
    <text evidence="4">The sequence shown here is derived from an EMBL/GenBank/DDBJ whole genome shotgun (WGS) entry which is preliminary data.</text>
</comment>
<evidence type="ECO:0000259" key="3">
    <source>
        <dbReference type="Pfam" id="PF02932"/>
    </source>
</evidence>
<keyword evidence="2" id="KW-0732">Signal</keyword>
<protein>
    <recommendedName>
        <fullName evidence="3">Neurotransmitter-gated ion-channel transmembrane domain-containing protein</fullName>
    </recommendedName>
</protein>
<dbReference type="GO" id="GO:0006811">
    <property type="term" value="P:monoatomic ion transport"/>
    <property type="evidence" value="ECO:0007669"/>
    <property type="project" value="InterPro"/>
</dbReference>